<dbReference type="Pfam" id="PF06748">
    <property type="entry name" value="DUF1217"/>
    <property type="match status" value="1"/>
</dbReference>
<evidence type="ECO:0000313" key="2">
    <source>
        <dbReference type="Proteomes" id="UP000194639"/>
    </source>
</evidence>
<dbReference type="RefSeq" id="WP_086551508.1">
    <property type="nucleotide sequence ID" value="NZ_JOMO01000003.1"/>
</dbReference>
<dbReference type="SUPFAM" id="SSF158837">
    <property type="entry name" value="AGR C 984p-like"/>
    <property type="match status" value="1"/>
</dbReference>
<accession>A0A252A6Q3</accession>
<dbReference type="InterPro" id="IPR023157">
    <property type="entry name" value="AGR-C-984p-like_sf"/>
</dbReference>
<dbReference type="InterPro" id="IPR010626">
    <property type="entry name" value="DUF1217"/>
</dbReference>
<gene>
    <name evidence="1" type="ORF">HK12_06220</name>
</gene>
<name>A0A252A6Q3_9PROT</name>
<evidence type="ECO:0008006" key="3">
    <source>
        <dbReference type="Google" id="ProtNLM"/>
    </source>
</evidence>
<reference evidence="1 2" key="1">
    <citation type="submission" date="2014-06" db="EMBL/GenBank/DDBJ databases">
        <authorList>
            <person name="Ju J."/>
            <person name="Zhang J."/>
        </authorList>
    </citation>
    <scope>NUCLEOTIDE SEQUENCE [LARGE SCALE GENOMIC DNA]</scope>
    <source>
        <strain evidence="1">DmW_045</strain>
    </source>
</reference>
<organism evidence="1 2">
    <name type="scientific">Acetobacter orientalis</name>
    <dbReference type="NCBI Taxonomy" id="146474"/>
    <lineage>
        <taxon>Bacteria</taxon>
        <taxon>Pseudomonadati</taxon>
        <taxon>Pseudomonadota</taxon>
        <taxon>Alphaproteobacteria</taxon>
        <taxon>Acetobacterales</taxon>
        <taxon>Acetobacteraceae</taxon>
        <taxon>Acetobacter</taxon>
    </lineage>
</organism>
<evidence type="ECO:0000313" key="1">
    <source>
        <dbReference type="EMBL" id="OUI85268.1"/>
    </source>
</evidence>
<comment type="caution">
    <text evidence="1">The sequence shown here is derived from an EMBL/GenBank/DDBJ whole genome shotgun (WGS) entry which is preliminary data.</text>
</comment>
<protein>
    <recommendedName>
        <fullName evidence="3">DUF1217 domain-containing protein</fullName>
    </recommendedName>
</protein>
<proteinExistence type="predicted"/>
<dbReference type="Gene3D" id="1.10.3700.10">
    <property type="entry name" value="AGR C 984p-like"/>
    <property type="match status" value="1"/>
</dbReference>
<sequence length="272" mass="28946">MSISGISPVTQFLQAQKDEATSAATYAKTDTLTRREVTSFEQDAASITSADGLMKNYSALQVVLGAYGLGSIGNQTALIKKLLTQDPSSSTSLAKSSGNAQWLAFADAFKTMGENGGTATTTPFTSDVISSVVTKFQETQYEESKANTKSGVGNALYFVRSMTSDTTLSGIMSDSKLLNVVETVEGFDPDTFGALDYDQQVRMLGAKVDLKDFSSPEKIQKYAEKYLLMLQINPQTPDEPASLLDLLGGDDSDDGILALFGGSSDTSTSSLF</sequence>
<dbReference type="Proteomes" id="UP000194639">
    <property type="component" value="Unassembled WGS sequence"/>
</dbReference>
<dbReference type="EMBL" id="JOMO01000003">
    <property type="protein sequence ID" value="OUI85268.1"/>
    <property type="molecule type" value="Genomic_DNA"/>
</dbReference>
<dbReference type="AlphaFoldDB" id="A0A252A6Q3"/>